<organism evidence="1">
    <name type="scientific">marine sediment metagenome</name>
    <dbReference type="NCBI Taxonomy" id="412755"/>
    <lineage>
        <taxon>unclassified sequences</taxon>
        <taxon>metagenomes</taxon>
        <taxon>ecological metagenomes</taxon>
    </lineage>
</organism>
<dbReference type="EMBL" id="BARU01038872">
    <property type="protein sequence ID" value="GAH88718.1"/>
    <property type="molecule type" value="Genomic_DNA"/>
</dbReference>
<accession>X1L3F1</accession>
<feature type="non-terminal residue" evidence="1">
    <location>
        <position position="35"/>
    </location>
</feature>
<comment type="caution">
    <text evidence="1">The sequence shown here is derived from an EMBL/GenBank/DDBJ whole genome shotgun (WGS) entry which is preliminary data.</text>
</comment>
<sequence>MEPVRLAQRARREDIPASGCFGRNNLVVLTSQYAT</sequence>
<gene>
    <name evidence="1" type="ORF">S03H2_60339</name>
</gene>
<dbReference type="AlphaFoldDB" id="X1L3F1"/>
<evidence type="ECO:0000313" key="1">
    <source>
        <dbReference type="EMBL" id="GAH88718.1"/>
    </source>
</evidence>
<proteinExistence type="predicted"/>
<protein>
    <submittedName>
        <fullName evidence="1">Uncharacterized protein</fullName>
    </submittedName>
</protein>
<reference evidence="1" key="1">
    <citation type="journal article" date="2014" name="Front. Microbiol.">
        <title>High frequency of phylogenetically diverse reductive dehalogenase-homologous genes in deep subseafloor sedimentary metagenomes.</title>
        <authorList>
            <person name="Kawai M."/>
            <person name="Futagami T."/>
            <person name="Toyoda A."/>
            <person name="Takaki Y."/>
            <person name="Nishi S."/>
            <person name="Hori S."/>
            <person name="Arai W."/>
            <person name="Tsubouchi T."/>
            <person name="Morono Y."/>
            <person name="Uchiyama I."/>
            <person name="Ito T."/>
            <person name="Fujiyama A."/>
            <person name="Inagaki F."/>
            <person name="Takami H."/>
        </authorList>
    </citation>
    <scope>NUCLEOTIDE SEQUENCE</scope>
    <source>
        <strain evidence="1">Expedition CK06-06</strain>
    </source>
</reference>
<name>X1L3F1_9ZZZZ</name>